<reference evidence="3" key="2">
    <citation type="submission" date="2024-06" db="EMBL/GenBank/DDBJ databases">
        <title>Caproicibacterium argilliputei sp. nov, a novel caproic acid producing anaerobic bacterium isolated from pit mud.</title>
        <authorList>
            <person name="Xia S."/>
        </authorList>
    </citation>
    <scope>NUCLEOTIDE SEQUENCE</scope>
    <source>
        <strain evidence="3">ZCY20-5</strain>
    </source>
</reference>
<dbReference type="InterPro" id="IPR001667">
    <property type="entry name" value="DDH_dom"/>
</dbReference>
<dbReference type="RefSeq" id="WP_275844285.1">
    <property type="nucleotide sequence ID" value="NZ_CP135996.1"/>
</dbReference>
<gene>
    <name evidence="3" type="ORF">PXC00_13720</name>
</gene>
<dbReference type="PANTHER" id="PTHR47618">
    <property type="entry name" value="BIFUNCTIONAL OLIGORIBONUCLEASE AND PAP PHOSPHATASE NRNA"/>
    <property type="match status" value="1"/>
</dbReference>
<proteinExistence type="predicted"/>
<dbReference type="KEGG" id="carl:PXC00_13720"/>
<dbReference type="GO" id="GO:0003676">
    <property type="term" value="F:nucleic acid binding"/>
    <property type="evidence" value="ECO:0007669"/>
    <property type="project" value="InterPro"/>
</dbReference>
<keyword evidence="3" id="KW-0378">Hydrolase</keyword>
<dbReference type="InterPro" id="IPR051319">
    <property type="entry name" value="Oligoribo/pAp-PDE_c-di-AMP_PDE"/>
</dbReference>
<protein>
    <submittedName>
        <fullName evidence="3">Bifunctional oligoribonuclease/PAP phosphatase NrnA</fullName>
        <ecNumber evidence="3">3.1.3.7</ecNumber>
    </submittedName>
</protein>
<dbReference type="EC" id="3.1.3.7" evidence="3"/>
<dbReference type="Gene3D" id="3.90.1640.10">
    <property type="entry name" value="inorganic pyrophosphatase (n-terminal core)"/>
    <property type="match status" value="1"/>
</dbReference>
<dbReference type="PANTHER" id="PTHR47618:SF1">
    <property type="entry name" value="BIFUNCTIONAL OLIGORIBONUCLEASE AND PAP PHOSPHATASE NRNA"/>
    <property type="match status" value="1"/>
</dbReference>
<dbReference type="GO" id="GO:0008441">
    <property type="term" value="F:3'(2'),5'-bisphosphate nucleotidase activity"/>
    <property type="evidence" value="ECO:0007669"/>
    <property type="project" value="UniProtKB-EC"/>
</dbReference>
<evidence type="ECO:0000313" key="4">
    <source>
        <dbReference type="Proteomes" id="UP001300604"/>
    </source>
</evidence>
<feature type="domain" description="DDH" evidence="1">
    <location>
        <begin position="18"/>
        <end position="134"/>
    </location>
</feature>
<sequence length="317" mass="34286">MEVSLSEAAAWLLQQQDIVILCHQSPDGDTLGSGSALCRALRSLGKRAQVLCGDPIGRRFQFLFDGLEEQQFVPKAVVSVDIADEQLLGGLREVYGGKIELCIDHHPSNTHYAQRYFVNPKASATCEIIYELLPLLGVQPDIATATDLYTGIATDTGCFQYINVTPHTFRVAAQLLELGVPAPQINHAMFATKSRARLQLEREALNTIEYFHHNEIAVVTLTRKMVQESGAEDADTDGIASIPRSIEGVHIGVTIKEKADDLVKVSLRAPQPYNASEICAKFGGGGHPGAAGCAISCGVEEAKKQLVAVISTYLESL</sequence>
<dbReference type="AlphaFoldDB" id="A0AA97DB66"/>
<dbReference type="InterPro" id="IPR003156">
    <property type="entry name" value="DHHA1_dom"/>
</dbReference>
<keyword evidence="4" id="KW-1185">Reference proteome</keyword>
<dbReference type="Proteomes" id="UP001300604">
    <property type="component" value="Chromosome"/>
</dbReference>
<dbReference type="EMBL" id="CP135996">
    <property type="protein sequence ID" value="WOC32226.1"/>
    <property type="molecule type" value="Genomic_DNA"/>
</dbReference>
<name>A0AA97DB66_9FIRM</name>
<evidence type="ECO:0000259" key="2">
    <source>
        <dbReference type="Pfam" id="PF02272"/>
    </source>
</evidence>
<organism evidence="3 4">
    <name type="scientific">Caproicibacterium argilliputei</name>
    <dbReference type="NCBI Taxonomy" id="3030016"/>
    <lineage>
        <taxon>Bacteria</taxon>
        <taxon>Bacillati</taxon>
        <taxon>Bacillota</taxon>
        <taxon>Clostridia</taxon>
        <taxon>Eubacteriales</taxon>
        <taxon>Oscillospiraceae</taxon>
        <taxon>Caproicibacterium</taxon>
    </lineage>
</organism>
<evidence type="ECO:0000313" key="3">
    <source>
        <dbReference type="EMBL" id="WOC32226.1"/>
    </source>
</evidence>
<reference evidence="3" key="1">
    <citation type="submission" date="2023-09" db="EMBL/GenBank/DDBJ databases">
        <authorList>
            <person name="Zeng C."/>
        </authorList>
    </citation>
    <scope>NUCLEOTIDE SEQUENCE</scope>
    <source>
        <strain evidence="3">ZCY20-5</strain>
    </source>
</reference>
<evidence type="ECO:0000259" key="1">
    <source>
        <dbReference type="Pfam" id="PF01368"/>
    </source>
</evidence>
<dbReference type="Pfam" id="PF02272">
    <property type="entry name" value="DHHA1"/>
    <property type="match status" value="1"/>
</dbReference>
<dbReference type="Pfam" id="PF01368">
    <property type="entry name" value="DHH"/>
    <property type="match status" value="1"/>
</dbReference>
<accession>A0AA97DB66</accession>
<dbReference type="SUPFAM" id="SSF64182">
    <property type="entry name" value="DHH phosphoesterases"/>
    <property type="match status" value="1"/>
</dbReference>
<dbReference type="Gene3D" id="3.10.310.30">
    <property type="match status" value="1"/>
</dbReference>
<dbReference type="InterPro" id="IPR038763">
    <property type="entry name" value="DHH_sf"/>
</dbReference>
<feature type="domain" description="DHHA1" evidence="2">
    <location>
        <begin position="225"/>
        <end position="315"/>
    </location>
</feature>